<dbReference type="RefSeq" id="WP_394491300.1">
    <property type="nucleotide sequence ID" value="NZ_JBIGIA010000021.1"/>
</dbReference>
<evidence type="ECO:0000313" key="2">
    <source>
        <dbReference type="EMBL" id="MFG6459372.1"/>
    </source>
</evidence>
<feature type="chain" id="PRO_5046559595" description="TonB C-terminal domain-containing protein" evidence="1">
    <location>
        <begin position="21"/>
        <end position="179"/>
    </location>
</feature>
<keyword evidence="3" id="KW-1185">Reference proteome</keyword>
<reference evidence="2 3" key="1">
    <citation type="submission" date="2024-09" db="EMBL/GenBank/DDBJ databases">
        <title>Novel species of the genus Pelomonas and Roseateles isolated from streams.</title>
        <authorList>
            <person name="Lu H."/>
        </authorList>
    </citation>
    <scope>NUCLEOTIDE SEQUENCE [LARGE SCALE GENOMIC DNA]</scope>
    <source>
        <strain evidence="2 3">BYS96W</strain>
    </source>
</reference>
<organism evidence="2 3">
    <name type="scientific">Pelomonas nitida</name>
    <dbReference type="NCBI Taxonomy" id="3299027"/>
    <lineage>
        <taxon>Bacteria</taxon>
        <taxon>Pseudomonadati</taxon>
        <taxon>Pseudomonadota</taxon>
        <taxon>Betaproteobacteria</taxon>
        <taxon>Burkholderiales</taxon>
        <taxon>Sphaerotilaceae</taxon>
        <taxon>Roseateles</taxon>
    </lineage>
</organism>
<proteinExistence type="predicted"/>
<protein>
    <recommendedName>
        <fullName evidence="4">TonB C-terminal domain-containing protein</fullName>
    </recommendedName>
</protein>
<feature type="signal peptide" evidence="1">
    <location>
        <begin position="1"/>
        <end position="20"/>
    </location>
</feature>
<dbReference type="EMBL" id="JBIGIA010000021">
    <property type="protein sequence ID" value="MFG6459372.1"/>
    <property type="molecule type" value="Genomic_DNA"/>
</dbReference>
<evidence type="ECO:0000313" key="3">
    <source>
        <dbReference type="Proteomes" id="UP001606305"/>
    </source>
</evidence>
<sequence>MPVIAPVKRALRWLLGPLLAGCTAAPRAPAPVPVTAPSAAPPAVAAVPAATPAAPSAAPLSRAAPSLTPPRAVRTQEELRRQAAERLVLANPDRTFTTTAPTHLLTVIVLEVEVRADGSVRRVNVIRKPRYAPETLQMAIDAVHRAAPFGDVRRMPEPWKFTETFLFEEDRRFKPLTLN</sequence>
<evidence type="ECO:0000256" key="1">
    <source>
        <dbReference type="SAM" id="SignalP"/>
    </source>
</evidence>
<accession>A0ABW7GBU0</accession>
<evidence type="ECO:0008006" key="4">
    <source>
        <dbReference type="Google" id="ProtNLM"/>
    </source>
</evidence>
<name>A0ABW7GBU0_9BURK</name>
<dbReference type="Proteomes" id="UP001606305">
    <property type="component" value="Unassembled WGS sequence"/>
</dbReference>
<comment type="caution">
    <text evidence="2">The sequence shown here is derived from an EMBL/GenBank/DDBJ whole genome shotgun (WGS) entry which is preliminary data.</text>
</comment>
<gene>
    <name evidence="2" type="ORF">ACG00X_21255</name>
</gene>
<keyword evidence="1" id="KW-0732">Signal</keyword>